<keyword evidence="2" id="KW-1185">Reference proteome</keyword>
<evidence type="ECO:0000313" key="2">
    <source>
        <dbReference type="Proteomes" id="UP000262802"/>
    </source>
</evidence>
<sequence length="80" mass="9118">MLEELWARAYTATVKVLAHPNPAELDINEQSLGNHKLEDLVIEFSGLSIRLDAHRPTHYYRVVHNIGPEPKNGPMFPLFV</sequence>
<accession>A0A3B7RAT4</accession>
<proteinExistence type="predicted"/>
<dbReference type="Proteomes" id="UP000262802">
    <property type="component" value="Chromosome"/>
</dbReference>
<organism evidence="1 2">
    <name type="scientific">Hymenobacter oligotrophus</name>
    <dbReference type="NCBI Taxonomy" id="2319843"/>
    <lineage>
        <taxon>Bacteria</taxon>
        <taxon>Pseudomonadati</taxon>
        <taxon>Bacteroidota</taxon>
        <taxon>Cytophagia</taxon>
        <taxon>Cytophagales</taxon>
        <taxon>Hymenobacteraceae</taxon>
        <taxon>Hymenobacter</taxon>
    </lineage>
</organism>
<dbReference type="AlphaFoldDB" id="A0A3B7RAT4"/>
<dbReference type="KEGG" id="hyh:D3Y59_12825"/>
<name>A0A3B7RAT4_9BACT</name>
<dbReference type="EMBL" id="CP032317">
    <property type="protein sequence ID" value="AYA37849.1"/>
    <property type="molecule type" value="Genomic_DNA"/>
</dbReference>
<protein>
    <submittedName>
        <fullName evidence="1">Uncharacterized protein</fullName>
    </submittedName>
</protein>
<reference evidence="1 2" key="1">
    <citation type="submission" date="2018-09" db="EMBL/GenBank/DDBJ databases">
        <title>Hymenobacter medium sp. nov., isolated from R2A medium.</title>
        <authorList>
            <person name="Yingchao G."/>
        </authorList>
    </citation>
    <scope>NUCLEOTIDE SEQUENCE [LARGE SCALE GENOMIC DNA]</scope>
    <source>
        <strain evidence="2">sh-6</strain>
    </source>
</reference>
<evidence type="ECO:0000313" key="1">
    <source>
        <dbReference type="EMBL" id="AYA37849.1"/>
    </source>
</evidence>
<gene>
    <name evidence="1" type="ORF">D3Y59_12825</name>
</gene>